<dbReference type="PROSITE" id="PS50977">
    <property type="entry name" value="HTH_TETR_2"/>
    <property type="match status" value="1"/>
</dbReference>
<sequence>MNGLSIHAVEPHHGESEFCAWLAGDRTSLRKGERTRKDLMVTCAALLASEPFDRLTVSGLCKAAGVAHGTFYVYFDNLNAILAEVLGLFVDHVQIQMRSAARQGKDPVRDTTAAYYALFKENAGLMKCLVMGIDAFPEARGAFQRLNNEWATTVVRSLQRQKQAGHPEADEMMRRAYALGGMVDQYLTALFVTEDPWIAAISRDPEAVISTLTSIWTKGMEE</sequence>
<evidence type="ECO:0000313" key="4">
    <source>
        <dbReference type="EMBL" id="MCV2873035.1"/>
    </source>
</evidence>
<dbReference type="Proteomes" id="UP001652564">
    <property type="component" value="Unassembled WGS sequence"/>
</dbReference>
<name>A0ABT2ZPH1_9RHOB</name>
<dbReference type="InterPro" id="IPR009057">
    <property type="entry name" value="Homeodomain-like_sf"/>
</dbReference>
<dbReference type="EMBL" id="JAOWKZ010000003">
    <property type="protein sequence ID" value="MCV2873035.1"/>
    <property type="molecule type" value="Genomic_DNA"/>
</dbReference>
<dbReference type="InterPro" id="IPR001647">
    <property type="entry name" value="HTH_TetR"/>
</dbReference>
<accession>A0ABT2ZPH1</accession>
<dbReference type="InterPro" id="IPR050624">
    <property type="entry name" value="HTH-type_Tx_Regulator"/>
</dbReference>
<feature type="domain" description="HTH tetR-type" evidence="3">
    <location>
        <begin position="33"/>
        <end position="93"/>
    </location>
</feature>
<dbReference type="SUPFAM" id="SSF46689">
    <property type="entry name" value="Homeodomain-like"/>
    <property type="match status" value="1"/>
</dbReference>
<keyword evidence="1 2" id="KW-0238">DNA-binding</keyword>
<evidence type="ECO:0000313" key="5">
    <source>
        <dbReference type="Proteomes" id="UP001652564"/>
    </source>
</evidence>
<dbReference type="Gene3D" id="1.10.10.60">
    <property type="entry name" value="Homeodomain-like"/>
    <property type="match status" value="1"/>
</dbReference>
<evidence type="ECO:0000259" key="3">
    <source>
        <dbReference type="PROSITE" id="PS50977"/>
    </source>
</evidence>
<protein>
    <submittedName>
        <fullName evidence="4">TetR/AcrR family transcriptional regulator</fullName>
    </submittedName>
</protein>
<comment type="caution">
    <text evidence="4">The sequence shown here is derived from an EMBL/GenBank/DDBJ whole genome shotgun (WGS) entry which is preliminary data.</text>
</comment>
<evidence type="ECO:0000256" key="2">
    <source>
        <dbReference type="PROSITE-ProRule" id="PRU00335"/>
    </source>
</evidence>
<dbReference type="Gene3D" id="1.10.357.10">
    <property type="entry name" value="Tetracycline Repressor, domain 2"/>
    <property type="match status" value="1"/>
</dbReference>
<dbReference type="Pfam" id="PF00440">
    <property type="entry name" value="TetR_N"/>
    <property type="match status" value="1"/>
</dbReference>
<evidence type="ECO:0000256" key="1">
    <source>
        <dbReference type="ARBA" id="ARBA00023125"/>
    </source>
</evidence>
<dbReference type="PANTHER" id="PTHR43479:SF11">
    <property type="entry name" value="ACREF_ENVCD OPERON REPRESSOR-RELATED"/>
    <property type="match status" value="1"/>
</dbReference>
<reference evidence="4 5" key="1">
    <citation type="submission" date="2022-10" db="EMBL/GenBank/DDBJ databases">
        <title>Defluviimonas sp. nov., isolated from ocean surface sediments.</title>
        <authorList>
            <person name="He W."/>
            <person name="Wang L."/>
            <person name="Zhang D.-F."/>
        </authorList>
    </citation>
    <scope>NUCLEOTIDE SEQUENCE [LARGE SCALE GENOMIC DNA]</scope>
    <source>
        <strain evidence="4 5">WL0050</strain>
    </source>
</reference>
<dbReference type="InterPro" id="IPR036271">
    <property type="entry name" value="Tet_transcr_reg_TetR-rel_C_sf"/>
</dbReference>
<gene>
    <name evidence="4" type="ORF">OEZ71_12095</name>
</gene>
<keyword evidence="5" id="KW-1185">Reference proteome</keyword>
<dbReference type="PANTHER" id="PTHR43479">
    <property type="entry name" value="ACREF/ENVCD OPERON REPRESSOR-RELATED"/>
    <property type="match status" value="1"/>
</dbReference>
<feature type="DNA-binding region" description="H-T-H motif" evidence="2">
    <location>
        <begin position="56"/>
        <end position="75"/>
    </location>
</feature>
<dbReference type="SUPFAM" id="SSF48498">
    <property type="entry name" value="Tetracyclin repressor-like, C-terminal domain"/>
    <property type="match status" value="1"/>
</dbReference>
<dbReference type="RefSeq" id="WP_263740253.1">
    <property type="nucleotide sequence ID" value="NZ_JAOWKZ010000003.1"/>
</dbReference>
<organism evidence="4 5">
    <name type="scientific">Albidovulum litorale</name>
    <dbReference type="NCBI Taxonomy" id="2984134"/>
    <lineage>
        <taxon>Bacteria</taxon>
        <taxon>Pseudomonadati</taxon>
        <taxon>Pseudomonadota</taxon>
        <taxon>Alphaproteobacteria</taxon>
        <taxon>Rhodobacterales</taxon>
        <taxon>Paracoccaceae</taxon>
        <taxon>Albidovulum</taxon>
    </lineage>
</organism>
<proteinExistence type="predicted"/>